<evidence type="ECO:0000259" key="7">
    <source>
        <dbReference type="PROSITE" id="PS51085"/>
    </source>
</evidence>
<dbReference type="InterPro" id="IPR012675">
    <property type="entry name" value="Beta-grasp_dom_sf"/>
</dbReference>
<dbReference type="Gene3D" id="3.10.20.30">
    <property type="match status" value="1"/>
</dbReference>
<dbReference type="RefSeq" id="WP_053570453.1">
    <property type="nucleotide sequence ID" value="NZ_FCNY02000008.1"/>
</dbReference>
<keyword evidence="1" id="KW-0285">Flavoprotein</keyword>
<evidence type="ECO:0000259" key="8">
    <source>
        <dbReference type="PROSITE" id="PS51384"/>
    </source>
</evidence>
<dbReference type="Pfam" id="PF00111">
    <property type="entry name" value="Fer2"/>
    <property type="match status" value="1"/>
</dbReference>
<evidence type="ECO:0000313" key="10">
    <source>
        <dbReference type="Proteomes" id="UP000054740"/>
    </source>
</evidence>
<dbReference type="PROSITE" id="PS00197">
    <property type="entry name" value="2FE2S_FER_1"/>
    <property type="match status" value="1"/>
</dbReference>
<reference evidence="10" key="1">
    <citation type="submission" date="2016-01" db="EMBL/GenBank/DDBJ databases">
        <authorList>
            <person name="Peeters C."/>
        </authorList>
    </citation>
    <scope>NUCLEOTIDE SEQUENCE [LARGE SCALE GENOMIC DNA]</scope>
</reference>
<keyword evidence="10" id="KW-1185">Reference proteome</keyword>
<keyword evidence="6" id="KW-0411">Iron-sulfur</keyword>
<dbReference type="SUPFAM" id="SSF54292">
    <property type="entry name" value="2Fe-2S ferredoxin-like"/>
    <property type="match status" value="1"/>
</dbReference>
<evidence type="ECO:0000256" key="2">
    <source>
        <dbReference type="ARBA" id="ARBA00022714"/>
    </source>
</evidence>
<proteinExistence type="predicted"/>
<dbReference type="Gene3D" id="2.40.30.10">
    <property type="entry name" value="Translation factors"/>
    <property type="match status" value="1"/>
</dbReference>
<evidence type="ECO:0000313" key="9">
    <source>
        <dbReference type="EMBL" id="SAL45610.1"/>
    </source>
</evidence>
<dbReference type="PROSITE" id="PS51085">
    <property type="entry name" value="2FE2S_FER_2"/>
    <property type="match status" value="1"/>
</dbReference>
<dbReference type="InterPro" id="IPR036010">
    <property type="entry name" value="2Fe-2S_ferredoxin-like_sf"/>
</dbReference>
<dbReference type="InterPro" id="IPR050415">
    <property type="entry name" value="MRET"/>
</dbReference>
<dbReference type="GO" id="GO:0016491">
    <property type="term" value="F:oxidoreductase activity"/>
    <property type="evidence" value="ECO:0007669"/>
    <property type="project" value="UniProtKB-KW"/>
</dbReference>
<dbReference type="GO" id="GO:0046872">
    <property type="term" value="F:metal ion binding"/>
    <property type="evidence" value="ECO:0007669"/>
    <property type="project" value="UniProtKB-KW"/>
</dbReference>
<dbReference type="InterPro" id="IPR017927">
    <property type="entry name" value="FAD-bd_FR_type"/>
</dbReference>
<dbReference type="EMBL" id="FCNY02000008">
    <property type="protein sequence ID" value="SAL45610.1"/>
    <property type="molecule type" value="Genomic_DNA"/>
</dbReference>
<dbReference type="PANTHER" id="PTHR47354">
    <property type="entry name" value="NADH OXIDOREDUCTASE HCR"/>
    <property type="match status" value="1"/>
</dbReference>
<dbReference type="GO" id="GO:0051537">
    <property type="term" value="F:2 iron, 2 sulfur cluster binding"/>
    <property type="evidence" value="ECO:0007669"/>
    <property type="project" value="UniProtKB-KW"/>
</dbReference>
<dbReference type="InterPro" id="IPR039261">
    <property type="entry name" value="FNR_nucleotide-bd"/>
</dbReference>
<evidence type="ECO:0000256" key="6">
    <source>
        <dbReference type="ARBA" id="ARBA00023014"/>
    </source>
</evidence>
<dbReference type="Proteomes" id="UP000054740">
    <property type="component" value="Unassembled WGS sequence"/>
</dbReference>
<dbReference type="InterPro" id="IPR006058">
    <property type="entry name" value="2Fe2S_fd_BS"/>
</dbReference>
<dbReference type="PANTHER" id="PTHR47354:SF1">
    <property type="entry name" value="CARNITINE MONOOXYGENASE REDUCTASE SUBUNIT"/>
    <property type="match status" value="1"/>
</dbReference>
<protein>
    <submittedName>
        <fullName evidence="9">Ferredoxin</fullName>
    </submittedName>
</protein>
<name>A0A158HPJ6_CABCO</name>
<evidence type="ECO:0000256" key="3">
    <source>
        <dbReference type="ARBA" id="ARBA00022723"/>
    </source>
</evidence>
<dbReference type="InterPro" id="IPR001041">
    <property type="entry name" value="2Fe-2S_ferredoxin-type"/>
</dbReference>
<dbReference type="CDD" id="cd06185">
    <property type="entry name" value="PDR_like"/>
    <property type="match status" value="1"/>
</dbReference>
<evidence type="ECO:0000256" key="1">
    <source>
        <dbReference type="ARBA" id="ARBA00022630"/>
    </source>
</evidence>
<keyword evidence="4" id="KW-0560">Oxidoreductase</keyword>
<dbReference type="AlphaFoldDB" id="A0A158HPJ6"/>
<dbReference type="InterPro" id="IPR017938">
    <property type="entry name" value="Riboflavin_synthase-like_b-brl"/>
</dbReference>
<keyword evidence="2" id="KW-0001">2Fe-2S</keyword>
<keyword evidence="5" id="KW-0408">Iron</keyword>
<feature type="domain" description="FAD-binding FR-type" evidence="8">
    <location>
        <begin position="1"/>
        <end position="99"/>
    </location>
</feature>
<sequence>MNVVVARIADIAAGIRAFELASLDGTPLPAYEPGAHIDVHLPTGAIRQYSLCGDRDSAGAYVIAVQQEAASRGGSIAMHALKAGDLLRVEGPRNHFPLDAAAAHSILFAGGIGITPLLAMAEHLAAAGASFELHYCVRDRSRAAFIERLDAPALQGRAFFHVDAKEGGPALDVSCALGAPEPGKHLYVCGPGGFMTHVLTTAQRAGWDDAHLHREYFSAPPAGASDSASPREAFSVRLANSGRVIPVGASQTVVEALAAHGVHIETSCEQGVCGTCLTRVIAGEPDHRDLYLTDAERAENDQFLPCCSRSCTPELVLDL</sequence>
<evidence type="ECO:0000256" key="5">
    <source>
        <dbReference type="ARBA" id="ARBA00023004"/>
    </source>
</evidence>
<accession>A0A158HPJ6</accession>
<feature type="domain" description="2Fe-2S ferredoxin-type" evidence="7">
    <location>
        <begin position="234"/>
        <end position="319"/>
    </location>
</feature>
<dbReference type="PRINTS" id="PR00409">
    <property type="entry name" value="PHDIOXRDTASE"/>
</dbReference>
<gene>
    <name evidence="9" type="ORF">AWB70_03558</name>
</gene>
<dbReference type="SUPFAM" id="SSF52343">
    <property type="entry name" value="Ferredoxin reductase-like, C-terminal NADP-linked domain"/>
    <property type="match status" value="1"/>
</dbReference>
<organism evidence="9 10">
    <name type="scientific">Caballeronia cordobensis</name>
    <name type="common">Burkholderia cordobensis</name>
    <dbReference type="NCBI Taxonomy" id="1353886"/>
    <lineage>
        <taxon>Bacteria</taxon>
        <taxon>Pseudomonadati</taxon>
        <taxon>Pseudomonadota</taxon>
        <taxon>Betaproteobacteria</taxon>
        <taxon>Burkholderiales</taxon>
        <taxon>Burkholderiaceae</taxon>
        <taxon>Caballeronia</taxon>
    </lineage>
</organism>
<keyword evidence="3" id="KW-0479">Metal-binding</keyword>
<evidence type="ECO:0000256" key="4">
    <source>
        <dbReference type="ARBA" id="ARBA00023002"/>
    </source>
</evidence>
<dbReference type="Gene3D" id="3.40.50.80">
    <property type="entry name" value="Nucleotide-binding domain of ferredoxin-NADP reductase (FNR) module"/>
    <property type="match status" value="1"/>
</dbReference>
<dbReference type="SUPFAM" id="SSF63380">
    <property type="entry name" value="Riboflavin synthase domain-like"/>
    <property type="match status" value="1"/>
</dbReference>
<dbReference type="CDD" id="cd00207">
    <property type="entry name" value="fer2"/>
    <property type="match status" value="1"/>
</dbReference>
<dbReference type="PROSITE" id="PS51384">
    <property type="entry name" value="FAD_FR"/>
    <property type="match status" value="1"/>
</dbReference>